<proteinExistence type="predicted"/>
<comment type="caution">
    <text evidence="2">The sequence shown here is derived from an EMBL/GenBank/DDBJ whole genome shotgun (WGS) entry which is preliminary data.</text>
</comment>
<reference evidence="2" key="3">
    <citation type="journal article" date="2023" name="J. Biotechnol.">
        <title>Draft Genome Sequences of Endophytic Pseudomonas Strains, Isolated from the Interior of Brassicaceae Plants.</title>
        <authorList>
            <person name="Kaneko H."/>
            <person name="Furuya T."/>
        </authorList>
    </citation>
    <scope>NUCLEOTIDE SEQUENCE</scope>
    <source>
        <strain evidence="2">RS3R-1</strain>
    </source>
</reference>
<evidence type="ECO:0000313" key="3">
    <source>
        <dbReference type="Proteomes" id="UP001145022"/>
    </source>
</evidence>
<dbReference type="Proteomes" id="UP001145022">
    <property type="component" value="Unassembled WGS sequence"/>
</dbReference>
<dbReference type="EMBL" id="BSCQ01000047">
    <property type="protein sequence ID" value="GLH45874.1"/>
    <property type="molecule type" value="Genomic_DNA"/>
</dbReference>
<accession>A0ABQ5PQP9</accession>
<keyword evidence="3" id="KW-1185">Reference proteome</keyword>
<sequence>MSSEKALGLTLRDEFGSRRQLLAGVRLWPKAVIHKRLLPANSGRSMLTRKASNKPRELKKFFPQ</sequence>
<evidence type="ECO:0000256" key="1">
    <source>
        <dbReference type="SAM" id="MobiDB-lite"/>
    </source>
</evidence>
<evidence type="ECO:0000313" key="2">
    <source>
        <dbReference type="EMBL" id="GLH45874.1"/>
    </source>
</evidence>
<reference evidence="2" key="2">
    <citation type="submission" date="2022-11" db="EMBL/GenBank/DDBJ databases">
        <title>Draft genome sequencing of Pseudomonas atacamensis RS3R1.</title>
        <authorList>
            <person name="Furuya T."/>
            <person name="Kaneko H."/>
        </authorList>
    </citation>
    <scope>NUCLEOTIDE SEQUENCE</scope>
    <source>
        <strain evidence="2">RS3R-1</strain>
    </source>
</reference>
<feature type="region of interest" description="Disordered" evidence="1">
    <location>
        <begin position="43"/>
        <end position="64"/>
    </location>
</feature>
<reference evidence="2" key="1">
    <citation type="journal article" date="2021" name="Sci. Rep.">
        <title>An efficient direct screening system for microorganisms that activate plant immune responses based on plant-microbe interactions using cultured plant cells.</title>
        <authorList>
            <person name="Kurokawa M."/>
            <person name="Nakano M."/>
            <person name="Kitahata N."/>
            <person name="Kuchitsu K."/>
            <person name="Furuya T."/>
        </authorList>
    </citation>
    <scope>NUCLEOTIDE SEQUENCE</scope>
    <source>
        <strain evidence="2">RS3R-1</strain>
    </source>
</reference>
<feature type="compositionally biased region" description="Basic and acidic residues" evidence="1">
    <location>
        <begin position="54"/>
        <end position="64"/>
    </location>
</feature>
<protein>
    <submittedName>
        <fullName evidence="2">Uncharacterized protein</fullName>
    </submittedName>
</protein>
<name>A0ABQ5PQP9_9PSED</name>
<gene>
    <name evidence="2" type="ORF">RS3R1_49620</name>
</gene>
<organism evidence="2 3">
    <name type="scientific">Pseudomonas atacamensis</name>
    <dbReference type="NCBI Taxonomy" id="2565368"/>
    <lineage>
        <taxon>Bacteria</taxon>
        <taxon>Pseudomonadati</taxon>
        <taxon>Pseudomonadota</taxon>
        <taxon>Gammaproteobacteria</taxon>
        <taxon>Pseudomonadales</taxon>
        <taxon>Pseudomonadaceae</taxon>
        <taxon>Pseudomonas</taxon>
    </lineage>
</organism>